<evidence type="ECO:0000256" key="3">
    <source>
        <dbReference type="ARBA" id="ARBA00022989"/>
    </source>
</evidence>
<dbReference type="EMBL" id="CM007649">
    <property type="protein sequence ID" value="ONM38174.1"/>
    <property type="molecule type" value="Genomic_DNA"/>
</dbReference>
<evidence type="ECO:0000256" key="6">
    <source>
        <dbReference type="SAM" id="Phobius"/>
    </source>
</evidence>
<keyword evidence="4 6" id="KW-0472">Membrane</keyword>
<evidence type="ECO:0000256" key="1">
    <source>
        <dbReference type="ARBA" id="ARBA00004141"/>
    </source>
</evidence>
<evidence type="ECO:0000256" key="2">
    <source>
        <dbReference type="ARBA" id="ARBA00022692"/>
    </source>
</evidence>
<dbReference type="AlphaFoldDB" id="A0A1D6NCF1"/>
<sequence>MGDCVVEDGHVHHPSDEVEGAVPLTVAVELDERAGESREEGGGQRKKVGGIRREPSFSRWCRDTSVAAASNTAVAAAISDSDSDDSEEFDLPLLPSSSGGGSSPMDIEAGATVRSDDLPISPRLLAKVIGLIACWYTLSTCLTLYNKEMLGKHMWKFPAPFLMNTVHFTMQAVASRAIVWFQQRGLEGGPNKMSWKDYCLRVVPTALATALDINLSNISLVFITVTFATMCKSASPIFILLFAFMFRLEKPSFSLLGIMLVVSFGVLLTVAKETEFNLWGFIFIMLAAVMSGFRWSMTQILLQKEEYGLKNPFTLMSHVTPVMAIVTAIISIVMDPWHDFRASHFFDSSAHIIRSSLLLLLGGALAFFMVLTEYVLVSVTSAVTVTVAGIVKEAVTILVAVLFFNDPFTWLKALGLAIIIFGVSLFNIYNAWRTLR</sequence>
<feature type="transmembrane region" description="Helical" evidence="6">
    <location>
        <begin position="253"/>
        <end position="270"/>
    </location>
</feature>
<feature type="transmembrane region" description="Helical" evidence="6">
    <location>
        <begin position="352"/>
        <end position="371"/>
    </location>
</feature>
<feature type="transmembrane region" description="Helical" evidence="6">
    <location>
        <begin position="276"/>
        <end position="293"/>
    </location>
</feature>
<feature type="compositionally biased region" description="Acidic residues" evidence="5">
    <location>
        <begin position="81"/>
        <end position="90"/>
    </location>
</feature>
<accession>A0A1D6NCF1</accession>
<dbReference type="InterPro" id="IPR037185">
    <property type="entry name" value="EmrE-like"/>
</dbReference>
<feature type="transmembrane region" description="Helical" evidence="6">
    <location>
        <begin position="124"/>
        <end position="145"/>
    </location>
</feature>
<evidence type="ECO:0000313" key="8">
    <source>
        <dbReference type="EMBL" id="ONM38174.1"/>
    </source>
</evidence>
<dbReference type="InterPro" id="IPR050186">
    <property type="entry name" value="TPT_transporter"/>
</dbReference>
<feature type="transmembrane region" description="Helical" evidence="6">
    <location>
        <begin position="410"/>
        <end position="432"/>
    </location>
</feature>
<feature type="transmembrane region" description="Helical" evidence="6">
    <location>
        <begin position="313"/>
        <end position="332"/>
    </location>
</feature>
<comment type="subcellular location">
    <subcellularLocation>
        <location evidence="1">Membrane</location>
        <topology evidence="1">Multi-pass membrane protein</topology>
    </subcellularLocation>
</comment>
<protein>
    <submittedName>
        <fullName evidence="8">Putative sugar phosphate/phosphate translocator</fullName>
    </submittedName>
</protein>
<proteinExistence type="predicted"/>
<feature type="region of interest" description="Disordered" evidence="5">
    <location>
        <begin position="1"/>
        <end position="20"/>
    </location>
</feature>
<name>A0A1D6NCF1_MAIZE</name>
<dbReference type="GO" id="GO:0016020">
    <property type="term" value="C:membrane"/>
    <property type="evidence" value="ECO:0007669"/>
    <property type="project" value="UniProtKB-SubCell"/>
</dbReference>
<dbReference type="SUPFAM" id="SSF103481">
    <property type="entry name" value="Multidrug resistance efflux transporter EmrE"/>
    <property type="match status" value="1"/>
</dbReference>
<dbReference type="ExpressionAtlas" id="A0A1D6NCF1">
    <property type="expression patterns" value="baseline and differential"/>
</dbReference>
<organism evidence="8">
    <name type="scientific">Zea mays</name>
    <name type="common">Maize</name>
    <dbReference type="NCBI Taxonomy" id="4577"/>
    <lineage>
        <taxon>Eukaryota</taxon>
        <taxon>Viridiplantae</taxon>
        <taxon>Streptophyta</taxon>
        <taxon>Embryophyta</taxon>
        <taxon>Tracheophyta</taxon>
        <taxon>Spermatophyta</taxon>
        <taxon>Magnoliopsida</taxon>
        <taxon>Liliopsida</taxon>
        <taxon>Poales</taxon>
        <taxon>Poaceae</taxon>
        <taxon>PACMAD clade</taxon>
        <taxon>Panicoideae</taxon>
        <taxon>Andropogonodae</taxon>
        <taxon>Andropogoneae</taxon>
        <taxon>Tripsacinae</taxon>
        <taxon>Zea</taxon>
    </lineage>
</organism>
<dbReference type="PANTHER" id="PTHR11132">
    <property type="entry name" value="SOLUTE CARRIER FAMILY 35"/>
    <property type="match status" value="1"/>
</dbReference>
<feature type="region of interest" description="Disordered" evidence="5">
    <location>
        <begin position="79"/>
        <end position="108"/>
    </location>
</feature>
<gene>
    <name evidence="8" type="ORF">ZEAMMB73_Zm00001d043473</name>
</gene>
<feature type="compositionally biased region" description="Basic and acidic residues" evidence="5">
    <location>
        <begin position="7"/>
        <end position="16"/>
    </location>
</feature>
<dbReference type="Pfam" id="PF03151">
    <property type="entry name" value="TPT"/>
    <property type="match status" value="1"/>
</dbReference>
<feature type="transmembrane region" description="Helical" evidence="6">
    <location>
        <begin position="383"/>
        <end position="404"/>
    </location>
</feature>
<evidence type="ECO:0000256" key="4">
    <source>
        <dbReference type="ARBA" id="ARBA00023136"/>
    </source>
</evidence>
<feature type="domain" description="Sugar phosphate transporter" evidence="7">
    <location>
        <begin position="128"/>
        <end position="427"/>
    </location>
</feature>
<dbReference type="InterPro" id="IPR004853">
    <property type="entry name" value="Sugar_P_trans_dom"/>
</dbReference>
<reference evidence="8" key="1">
    <citation type="submission" date="2015-12" db="EMBL/GenBank/DDBJ databases">
        <title>Update maize B73 reference genome by single molecule sequencing technologies.</title>
        <authorList>
            <consortium name="Maize Genome Sequencing Project"/>
            <person name="Ware D."/>
        </authorList>
    </citation>
    <scope>NUCLEOTIDE SEQUENCE [LARGE SCALE GENOMIC DNA]</scope>
    <source>
        <tissue evidence="8">Seedling</tissue>
    </source>
</reference>
<feature type="transmembrane region" description="Helical" evidence="6">
    <location>
        <begin position="221"/>
        <end position="246"/>
    </location>
</feature>
<feature type="compositionally biased region" description="Basic and acidic residues" evidence="5">
    <location>
        <begin position="31"/>
        <end position="43"/>
    </location>
</feature>
<keyword evidence="2 6" id="KW-0812">Transmembrane</keyword>
<keyword evidence="3 6" id="KW-1133">Transmembrane helix</keyword>
<evidence type="ECO:0000259" key="7">
    <source>
        <dbReference type="Pfam" id="PF03151"/>
    </source>
</evidence>
<evidence type="ECO:0000256" key="5">
    <source>
        <dbReference type="SAM" id="MobiDB-lite"/>
    </source>
</evidence>
<feature type="region of interest" description="Disordered" evidence="5">
    <location>
        <begin position="31"/>
        <end position="51"/>
    </location>
</feature>